<gene>
    <name evidence="1" type="ORF">Agabi119p4_2529</name>
</gene>
<accession>A0A8H7KKC8</accession>
<comment type="caution">
    <text evidence="1">The sequence shown here is derived from an EMBL/GenBank/DDBJ whole genome shotgun (WGS) entry which is preliminary data.</text>
</comment>
<proteinExistence type="predicted"/>
<evidence type="ECO:0000313" key="2">
    <source>
        <dbReference type="Proteomes" id="UP000629468"/>
    </source>
</evidence>
<dbReference type="Proteomes" id="UP000629468">
    <property type="component" value="Unassembled WGS sequence"/>
</dbReference>
<reference evidence="1 2" key="1">
    <citation type="journal article" name="Sci. Rep.">
        <title>Telomere-to-telomere assembled and centromere annotated genomes of the two main subspecies of the button mushroom Agaricus bisporus reveal especially polymorphic chromosome ends.</title>
        <authorList>
            <person name="Sonnenberg A.S.M."/>
            <person name="Sedaghat-Telgerd N."/>
            <person name="Lavrijssen B."/>
            <person name="Ohm R.A."/>
            <person name="Hendrickx P.M."/>
            <person name="Scholtmeijer K."/>
            <person name="Baars J.J.P."/>
            <person name="van Peer A."/>
        </authorList>
    </citation>
    <scope>NUCLEOTIDE SEQUENCE [LARGE SCALE GENOMIC DNA]</scope>
    <source>
        <strain evidence="1 2">H119_p4</strain>
    </source>
</reference>
<sequence>MWRGRVFLAGGVGFMILEIRELIEIDRRASTVRQGLPPSVTLCTWGLYEELKLERGTEEMYMYLVDGCLSFGNADGVSADSRGSRRSVRETGASEVGYLEKKSTLVVRGHQLTPEVA</sequence>
<evidence type="ECO:0000313" key="1">
    <source>
        <dbReference type="EMBL" id="KAF7783153.1"/>
    </source>
</evidence>
<dbReference type="AlphaFoldDB" id="A0A8H7KKC8"/>
<organism evidence="1 2">
    <name type="scientific">Agaricus bisporus var. burnettii</name>
    <dbReference type="NCBI Taxonomy" id="192524"/>
    <lineage>
        <taxon>Eukaryota</taxon>
        <taxon>Fungi</taxon>
        <taxon>Dikarya</taxon>
        <taxon>Basidiomycota</taxon>
        <taxon>Agaricomycotina</taxon>
        <taxon>Agaricomycetes</taxon>
        <taxon>Agaricomycetidae</taxon>
        <taxon>Agaricales</taxon>
        <taxon>Agaricineae</taxon>
        <taxon>Agaricaceae</taxon>
        <taxon>Agaricus</taxon>
    </lineage>
</organism>
<protein>
    <submittedName>
        <fullName evidence="1">Uncharacterized protein</fullName>
    </submittedName>
</protein>
<dbReference type="EMBL" id="JABXXO010000003">
    <property type="protein sequence ID" value="KAF7783153.1"/>
    <property type="molecule type" value="Genomic_DNA"/>
</dbReference>
<name>A0A8H7KKC8_AGABI</name>